<evidence type="ECO:0000256" key="1">
    <source>
        <dbReference type="ARBA" id="ARBA00004196"/>
    </source>
</evidence>
<feature type="signal peptide" evidence="4">
    <location>
        <begin position="1"/>
        <end position="18"/>
    </location>
</feature>
<organism evidence="6 7">
    <name type="scientific">Spiroplasma clarkii</name>
    <dbReference type="NCBI Taxonomy" id="2139"/>
    <lineage>
        <taxon>Bacteria</taxon>
        <taxon>Bacillati</taxon>
        <taxon>Mycoplasmatota</taxon>
        <taxon>Mollicutes</taxon>
        <taxon>Entomoplasmatales</taxon>
        <taxon>Spiroplasmataceae</taxon>
        <taxon>Spiroplasma</taxon>
    </lineage>
</organism>
<dbReference type="OrthoDB" id="9769193at2"/>
<dbReference type="KEGG" id="scla:SCLARK_00729"/>
<comment type="similarity">
    <text evidence="2">Belongs to the bacterial solute-binding protein 2 family.</text>
</comment>
<proteinExistence type="inferred from homology"/>
<evidence type="ECO:0000313" key="6">
    <source>
        <dbReference type="EMBL" id="ATX70796.1"/>
    </source>
</evidence>
<evidence type="ECO:0000259" key="5">
    <source>
        <dbReference type="Pfam" id="PF13407"/>
    </source>
</evidence>
<dbReference type="PROSITE" id="PS51257">
    <property type="entry name" value="PROKAR_LIPOPROTEIN"/>
    <property type="match status" value="1"/>
</dbReference>
<feature type="domain" description="Periplasmic binding protein" evidence="5">
    <location>
        <begin position="31"/>
        <end position="296"/>
    </location>
</feature>
<dbReference type="EMBL" id="CP024870">
    <property type="protein sequence ID" value="ATX70796.1"/>
    <property type="molecule type" value="Genomic_DNA"/>
</dbReference>
<gene>
    <name evidence="6" type="primary">rbsB</name>
    <name evidence="6" type="ORF">SCLAR_v1c04750</name>
</gene>
<name>A0A1Y0L0Y3_9MOLU</name>
<dbReference type="AlphaFoldDB" id="A0A1Y0L0Y3"/>
<dbReference type="InterPro" id="IPR028082">
    <property type="entry name" value="Peripla_BP_I"/>
</dbReference>
<comment type="subcellular location">
    <subcellularLocation>
        <location evidence="1">Cell envelope</location>
    </subcellularLocation>
</comment>
<accession>A0A1Y0L0Y3</accession>
<evidence type="ECO:0000313" key="7">
    <source>
        <dbReference type="Proteomes" id="UP000231179"/>
    </source>
</evidence>
<dbReference type="InterPro" id="IPR025997">
    <property type="entry name" value="SBP_2_dom"/>
</dbReference>
<dbReference type="Proteomes" id="UP000231179">
    <property type="component" value="Chromosome"/>
</dbReference>
<dbReference type="SUPFAM" id="SSF53822">
    <property type="entry name" value="Periplasmic binding protein-like I"/>
    <property type="match status" value="1"/>
</dbReference>
<protein>
    <submittedName>
        <fullName evidence="6">Ribose ABC transporter substrate-binding protein</fullName>
    </submittedName>
</protein>
<evidence type="ECO:0000256" key="3">
    <source>
        <dbReference type="ARBA" id="ARBA00022729"/>
    </source>
</evidence>
<dbReference type="GO" id="GO:0030246">
    <property type="term" value="F:carbohydrate binding"/>
    <property type="evidence" value="ECO:0007669"/>
    <property type="project" value="UniProtKB-ARBA"/>
</dbReference>
<dbReference type="PANTHER" id="PTHR46847:SF1">
    <property type="entry name" value="D-ALLOSE-BINDING PERIPLASMIC PROTEIN-RELATED"/>
    <property type="match status" value="1"/>
</dbReference>
<dbReference type="RefSeq" id="WP_100254358.1">
    <property type="nucleotide sequence ID" value="NZ_CP015819.1"/>
</dbReference>
<sequence length="322" mass="34555">MKKLIMSLMGASILTSTAASVVACGSGGKTIGIVLSTTANPYFSKMKDVATDYLKDKEYSPVFYDSNDNTATEKTNIENGITKGHLGMIVNPNNAEAATNADPIISAKIPLVTVDREFDGKKGAASFVTDNTLEAKKLFDNIKAKISPAAGDKLDVYVLRGVSGADASNKRYKGFVTDNLSEINLLGTSENNFANWERNTAADKVATDITTVNQANVIFAENDEMAMGAYQALNTATNKDWFKTGYIIGFDGNDDTKASIAKWTEEAKENVFSTIEQDPEKMIKLAIDKMIELIEAEGEAATTYASITPVDGKLISGFPSAS</sequence>
<keyword evidence="7" id="KW-1185">Reference proteome</keyword>
<keyword evidence="3 4" id="KW-0732">Signal</keyword>
<dbReference type="PANTHER" id="PTHR46847">
    <property type="entry name" value="D-ALLOSE-BINDING PERIPLASMIC PROTEIN-RELATED"/>
    <property type="match status" value="1"/>
</dbReference>
<evidence type="ECO:0000256" key="4">
    <source>
        <dbReference type="SAM" id="SignalP"/>
    </source>
</evidence>
<dbReference type="GO" id="GO:0030313">
    <property type="term" value="C:cell envelope"/>
    <property type="evidence" value="ECO:0007669"/>
    <property type="project" value="UniProtKB-SubCell"/>
</dbReference>
<evidence type="ECO:0000256" key="2">
    <source>
        <dbReference type="ARBA" id="ARBA00007639"/>
    </source>
</evidence>
<dbReference type="Gene3D" id="3.40.50.2300">
    <property type="match status" value="2"/>
</dbReference>
<dbReference type="Pfam" id="PF13407">
    <property type="entry name" value="Peripla_BP_4"/>
    <property type="match status" value="1"/>
</dbReference>
<feature type="chain" id="PRO_5012055960" evidence="4">
    <location>
        <begin position="19"/>
        <end position="322"/>
    </location>
</feature>
<reference evidence="6 7" key="1">
    <citation type="submission" date="2017-11" db="EMBL/GenBank/DDBJ databases">
        <title>Complete genome sequence of Spiroplasma clarkii CN-5 (DSM 19994).</title>
        <authorList>
            <person name="Tsai Y.-M."/>
            <person name="Chang A."/>
            <person name="Lo W.-S."/>
            <person name="Kuo C.-H."/>
        </authorList>
    </citation>
    <scope>NUCLEOTIDE SEQUENCE [LARGE SCALE GENOMIC DNA]</scope>
    <source>
        <strain evidence="6 7">CN-5</strain>
    </source>
</reference>